<evidence type="ECO:0000256" key="3">
    <source>
        <dbReference type="RuleBase" id="RU003345"/>
    </source>
</evidence>
<reference evidence="5 6" key="1">
    <citation type="submission" date="2023-07" db="EMBL/GenBank/DDBJ databases">
        <title>Genomic Encyclopedia of Type Strains, Phase IV (KMG-IV): sequencing the most valuable type-strain genomes for metagenomic binning, comparative biology and taxonomic classification.</title>
        <authorList>
            <person name="Goeker M."/>
        </authorList>
    </citation>
    <scope>NUCLEOTIDE SEQUENCE [LARGE SCALE GENOMIC DNA]</scope>
    <source>
        <strain evidence="5 6">DSM 18695</strain>
    </source>
</reference>
<feature type="domain" description="Aldehyde dehydrogenase" evidence="4">
    <location>
        <begin position="18"/>
        <end position="463"/>
    </location>
</feature>
<sequence>MGPFKLLIDGKLVDGDAVMDVVNPATEEVLSQCPRASKAQLDQAVAAAKAAFPAWSRTSMDERKAALVAIADVIQANAPELGRILTQEQGKPIGDAVGEAYGASAFFRYFASLDLPAKVLEDSPTRKVEQRRRPLGVIGAIVPWNFPLILMAFKVPAALLAGNTIVLKPAATTPLATLRLAELIKDLLPPGVLNVIADANDLGGELTKHPDVRKISFTGSTETGKKVMAGAAEALKRITLELGGNDAAIVLGDVDAKETAGKIFAGAFQNSGQVCIAVKRAYVHDSIYDAMCAELARLADEAVIGDGLEQGTQFGPLQNRMQYEKVLGIIEDARSHGTVIAGGGATPGKGYFIRPTIVRDITDGNRLVDEEQFGPVLPVIRFSDAGDAVARANASPWGLGGSIWSNDLDAAWDLAGQMDSGSVWINKHAELAPNIPFGGAKFSGLGTELGEEGLAEFTQLQIVNMAR</sequence>
<evidence type="ECO:0000256" key="1">
    <source>
        <dbReference type="ARBA" id="ARBA00023002"/>
    </source>
</evidence>
<dbReference type="Proteomes" id="UP001228905">
    <property type="component" value="Unassembled WGS sequence"/>
</dbReference>
<keyword evidence="6" id="KW-1185">Reference proteome</keyword>
<comment type="caution">
    <text evidence="5">The sequence shown here is derived from an EMBL/GenBank/DDBJ whole genome shotgun (WGS) entry which is preliminary data.</text>
</comment>
<keyword evidence="1 3" id="KW-0560">Oxidoreductase</keyword>
<evidence type="ECO:0000256" key="2">
    <source>
        <dbReference type="PROSITE-ProRule" id="PRU10007"/>
    </source>
</evidence>
<organism evidence="5 6">
    <name type="scientific">Caulobacter ginsengisoli</name>
    <dbReference type="NCBI Taxonomy" id="400775"/>
    <lineage>
        <taxon>Bacteria</taxon>
        <taxon>Pseudomonadati</taxon>
        <taxon>Pseudomonadota</taxon>
        <taxon>Alphaproteobacteria</taxon>
        <taxon>Caulobacterales</taxon>
        <taxon>Caulobacteraceae</taxon>
        <taxon>Caulobacter</taxon>
    </lineage>
</organism>
<comment type="similarity">
    <text evidence="3">Belongs to the aldehyde dehydrogenase family.</text>
</comment>
<dbReference type="InterPro" id="IPR016160">
    <property type="entry name" value="Ald_DH_CS_CYS"/>
</dbReference>
<proteinExistence type="inferred from homology"/>
<dbReference type="InterPro" id="IPR016163">
    <property type="entry name" value="Ald_DH_C"/>
</dbReference>
<evidence type="ECO:0000259" key="4">
    <source>
        <dbReference type="Pfam" id="PF00171"/>
    </source>
</evidence>
<dbReference type="PANTHER" id="PTHR11699">
    <property type="entry name" value="ALDEHYDE DEHYDROGENASE-RELATED"/>
    <property type="match status" value="1"/>
</dbReference>
<feature type="active site" evidence="2">
    <location>
        <position position="241"/>
    </location>
</feature>
<dbReference type="EMBL" id="JAUSVS010000016">
    <property type="protein sequence ID" value="MDQ0466870.1"/>
    <property type="molecule type" value="Genomic_DNA"/>
</dbReference>
<dbReference type="Gene3D" id="3.40.309.10">
    <property type="entry name" value="Aldehyde Dehydrogenase, Chain A, domain 2"/>
    <property type="match status" value="1"/>
</dbReference>
<dbReference type="InterPro" id="IPR015590">
    <property type="entry name" value="Aldehyde_DH_dom"/>
</dbReference>
<dbReference type="SUPFAM" id="SSF53720">
    <property type="entry name" value="ALDH-like"/>
    <property type="match status" value="1"/>
</dbReference>
<evidence type="ECO:0000313" key="5">
    <source>
        <dbReference type="EMBL" id="MDQ0466870.1"/>
    </source>
</evidence>
<dbReference type="InterPro" id="IPR029510">
    <property type="entry name" value="Ald_DH_CS_GLU"/>
</dbReference>
<accession>A0ABU0IXZ2</accession>
<dbReference type="Gene3D" id="3.40.605.10">
    <property type="entry name" value="Aldehyde Dehydrogenase, Chain A, domain 1"/>
    <property type="match status" value="1"/>
</dbReference>
<dbReference type="RefSeq" id="WP_307353064.1">
    <property type="nucleotide sequence ID" value="NZ_JAUSVS010000016.1"/>
</dbReference>
<dbReference type="InterPro" id="IPR016162">
    <property type="entry name" value="Ald_DH_N"/>
</dbReference>
<dbReference type="Pfam" id="PF00171">
    <property type="entry name" value="Aldedh"/>
    <property type="match status" value="1"/>
</dbReference>
<gene>
    <name evidence="5" type="ORF">QO010_004667</name>
</gene>
<evidence type="ECO:0000313" key="6">
    <source>
        <dbReference type="Proteomes" id="UP001228905"/>
    </source>
</evidence>
<dbReference type="InterPro" id="IPR044086">
    <property type="entry name" value="LUC3-like"/>
</dbReference>
<name>A0ABU0IXZ2_9CAUL</name>
<protein>
    <submittedName>
        <fullName evidence="5">Acyl-CoA reductase-like NAD-dependent aldehyde dehydrogenase</fullName>
    </submittedName>
</protein>
<dbReference type="InterPro" id="IPR016161">
    <property type="entry name" value="Ald_DH/histidinol_DH"/>
</dbReference>
<dbReference type="PROSITE" id="PS00687">
    <property type="entry name" value="ALDEHYDE_DEHYDR_GLU"/>
    <property type="match status" value="1"/>
</dbReference>
<dbReference type="CDD" id="cd07106">
    <property type="entry name" value="ALDH_AldA-AAD23400"/>
    <property type="match status" value="1"/>
</dbReference>
<dbReference type="PROSITE" id="PS00070">
    <property type="entry name" value="ALDEHYDE_DEHYDR_CYS"/>
    <property type="match status" value="1"/>
</dbReference>